<comment type="cofactor">
    <cofactor evidence="1">
        <name>pyridoxal 5'-phosphate</name>
        <dbReference type="ChEBI" id="CHEBI:597326"/>
    </cofactor>
</comment>
<feature type="region of interest" description="Disordered" evidence="6">
    <location>
        <begin position="1"/>
        <end position="79"/>
    </location>
</feature>
<keyword evidence="9" id="KW-1185">Reference proteome</keyword>
<feature type="compositionally biased region" description="Basic and acidic residues" evidence="6">
    <location>
        <begin position="64"/>
        <end position="75"/>
    </location>
</feature>
<dbReference type="InterPro" id="IPR050596">
    <property type="entry name" value="AspAT/PAT-like"/>
</dbReference>
<dbReference type="Pfam" id="PF00155">
    <property type="entry name" value="Aminotran_1_2"/>
    <property type="match status" value="2"/>
</dbReference>
<reference evidence="8 9" key="1">
    <citation type="journal article" date="2008" name="Nature">
        <title>The Phaeodactylum genome reveals the evolutionary history of diatom genomes.</title>
        <authorList>
            <person name="Bowler C."/>
            <person name="Allen A.E."/>
            <person name="Badger J.H."/>
            <person name="Grimwood J."/>
            <person name="Jabbari K."/>
            <person name="Kuo A."/>
            <person name="Maheswari U."/>
            <person name="Martens C."/>
            <person name="Maumus F."/>
            <person name="Otillar R.P."/>
            <person name="Rayko E."/>
            <person name="Salamov A."/>
            <person name="Vandepoele K."/>
            <person name="Beszteri B."/>
            <person name="Gruber A."/>
            <person name="Heijde M."/>
            <person name="Katinka M."/>
            <person name="Mock T."/>
            <person name="Valentin K."/>
            <person name="Verret F."/>
            <person name="Berges J.A."/>
            <person name="Brownlee C."/>
            <person name="Cadoret J.P."/>
            <person name="Chiovitti A."/>
            <person name="Choi C.J."/>
            <person name="Coesel S."/>
            <person name="De Martino A."/>
            <person name="Detter J.C."/>
            <person name="Durkin C."/>
            <person name="Falciatore A."/>
            <person name="Fournet J."/>
            <person name="Haruta M."/>
            <person name="Huysman M.J."/>
            <person name="Jenkins B.D."/>
            <person name="Jiroutova K."/>
            <person name="Jorgensen R.E."/>
            <person name="Joubert Y."/>
            <person name="Kaplan A."/>
            <person name="Kroger N."/>
            <person name="Kroth P.G."/>
            <person name="La Roche J."/>
            <person name="Lindquist E."/>
            <person name="Lommer M."/>
            <person name="Martin-Jezequel V."/>
            <person name="Lopez P.J."/>
            <person name="Lucas S."/>
            <person name="Mangogna M."/>
            <person name="McGinnis K."/>
            <person name="Medlin L.K."/>
            <person name="Montsant A."/>
            <person name="Oudot-Le Secq M.P."/>
            <person name="Napoli C."/>
            <person name="Obornik M."/>
            <person name="Parker M.S."/>
            <person name="Petit J.L."/>
            <person name="Porcel B.M."/>
            <person name="Poulsen N."/>
            <person name="Robison M."/>
            <person name="Rychlewski L."/>
            <person name="Rynearson T.A."/>
            <person name="Schmutz J."/>
            <person name="Shapiro H."/>
            <person name="Siaut M."/>
            <person name="Stanley M."/>
            <person name="Sussman M.R."/>
            <person name="Taylor A.R."/>
            <person name="Vardi A."/>
            <person name="von Dassow P."/>
            <person name="Vyverman W."/>
            <person name="Willis A."/>
            <person name="Wyrwicz L.S."/>
            <person name="Rokhsar D.S."/>
            <person name="Weissenbach J."/>
            <person name="Armbrust E.V."/>
            <person name="Green B.R."/>
            <person name="Van de Peer Y."/>
            <person name="Grigoriev I.V."/>
        </authorList>
    </citation>
    <scope>NUCLEOTIDE SEQUENCE [LARGE SCALE GENOMIC DNA]</scope>
    <source>
        <strain evidence="8 9">CCAP 1055/1</strain>
    </source>
</reference>
<evidence type="ECO:0000256" key="6">
    <source>
        <dbReference type="SAM" id="MobiDB-lite"/>
    </source>
</evidence>
<dbReference type="Gene3D" id="3.40.640.10">
    <property type="entry name" value="Type I PLP-dependent aspartate aminotransferase-like (Major domain)"/>
    <property type="match status" value="1"/>
</dbReference>
<sequence length="552" mass="61695">MTTPEPQESHAAAKNRTHRRRSSVSEAHQIYLQYHREAHHDDGSDSRKATQISTDGSTNKAPKRHDSTESRDHKPVTSFPMFHRVQKTGVIYATSRAAARGFQGDGDPSSEWANMGQGAPETGPLPNAPSRNFTMHIPDAELEYAPVTGLTPLREKVADYYNFLYRQGKQSQYTAENVCIVPGGRAGITRIMAVLGTVQVGYFTPDYTAYEQALGLFLRVSPSPLLHRDVTEACMSPEEFDFQCGGRGCGAILMSNPANPTGQSIEGDDLRRYVQTARDHQTAIIMDEFYSYVISLVLACATEAGCLPGTHEDFLFENAISHYYYDGPDQPLDGNTNDLHSWPKTVSSAAYVDDVDEDPILIVNGLTKNWRCPGFRVCWIVAPKPIVKMLGSAGSYLDGGANAPLQRLALPLMELAFIRRDAIALQQHFRQKRDFLLRKLEELGIKVKFKPTSTFYVWADLSGLPPPLNDCLVFLEECTKHKCICVPGVFFDINPRGIRNIRMSKCLHHVRFSYGPPMENLTKGMELICQMIQYWKKCPEPPDAYATESFGE</sequence>
<protein>
    <recommendedName>
        <fullName evidence="7">Aminotransferase class I/classII large domain-containing protein</fullName>
    </recommendedName>
</protein>
<dbReference type="PANTHER" id="PTHR46383:SF1">
    <property type="entry name" value="ASPARTATE AMINOTRANSFERASE"/>
    <property type="match status" value="1"/>
</dbReference>
<evidence type="ECO:0000256" key="5">
    <source>
        <dbReference type="ARBA" id="ARBA00022898"/>
    </source>
</evidence>
<evidence type="ECO:0000256" key="2">
    <source>
        <dbReference type="ARBA" id="ARBA00007441"/>
    </source>
</evidence>
<dbReference type="STRING" id="556484.B7G7T4"/>
<dbReference type="PANTHER" id="PTHR46383">
    <property type="entry name" value="ASPARTATE AMINOTRANSFERASE"/>
    <property type="match status" value="1"/>
</dbReference>
<keyword evidence="5" id="KW-0663">Pyridoxal phosphate</keyword>
<evidence type="ECO:0000313" key="8">
    <source>
        <dbReference type="EMBL" id="EEC45419.1"/>
    </source>
</evidence>
<dbReference type="AlphaFoldDB" id="B7G7T4"/>
<dbReference type="GeneID" id="7194811"/>
<dbReference type="Proteomes" id="UP000000759">
    <property type="component" value="Chromosome 18"/>
</dbReference>
<name>B7G7T4_PHATC</name>
<dbReference type="KEGG" id="pti:PHATRDRAFT_39093"/>
<feature type="domain" description="Aminotransferase class I/classII large" evidence="7">
    <location>
        <begin position="352"/>
        <end position="498"/>
    </location>
</feature>
<evidence type="ECO:0000256" key="1">
    <source>
        <dbReference type="ARBA" id="ARBA00001933"/>
    </source>
</evidence>
<keyword evidence="3" id="KW-0032">Aminotransferase</keyword>
<evidence type="ECO:0000259" key="7">
    <source>
        <dbReference type="Pfam" id="PF00155"/>
    </source>
</evidence>
<dbReference type="eggNOG" id="KOG0257">
    <property type="taxonomic scope" value="Eukaryota"/>
</dbReference>
<dbReference type="OMA" id="KNWRYPG"/>
<dbReference type="GO" id="GO:0006520">
    <property type="term" value="P:amino acid metabolic process"/>
    <property type="evidence" value="ECO:0007669"/>
    <property type="project" value="InterPro"/>
</dbReference>
<comment type="similarity">
    <text evidence="2">Belongs to the class-I pyridoxal-phosphate-dependent aminotransferase family.</text>
</comment>
<organism evidence="8 9">
    <name type="scientific">Phaeodactylum tricornutum (strain CCAP 1055/1)</name>
    <dbReference type="NCBI Taxonomy" id="556484"/>
    <lineage>
        <taxon>Eukaryota</taxon>
        <taxon>Sar</taxon>
        <taxon>Stramenopiles</taxon>
        <taxon>Ochrophyta</taxon>
        <taxon>Bacillariophyta</taxon>
        <taxon>Bacillariophyceae</taxon>
        <taxon>Bacillariophycidae</taxon>
        <taxon>Naviculales</taxon>
        <taxon>Phaeodactylaceae</taxon>
        <taxon>Phaeodactylum</taxon>
    </lineage>
</organism>
<evidence type="ECO:0000256" key="3">
    <source>
        <dbReference type="ARBA" id="ARBA00022576"/>
    </source>
</evidence>
<evidence type="ECO:0000256" key="4">
    <source>
        <dbReference type="ARBA" id="ARBA00022679"/>
    </source>
</evidence>
<dbReference type="GO" id="GO:0030170">
    <property type="term" value="F:pyridoxal phosphate binding"/>
    <property type="evidence" value="ECO:0007669"/>
    <property type="project" value="InterPro"/>
</dbReference>
<dbReference type="InterPro" id="IPR004839">
    <property type="entry name" value="Aminotransferase_I/II_large"/>
</dbReference>
<dbReference type="RefSeq" id="XP_002183201.1">
    <property type="nucleotide sequence ID" value="XM_002183165.1"/>
</dbReference>
<dbReference type="GO" id="GO:0008483">
    <property type="term" value="F:transaminase activity"/>
    <property type="evidence" value="ECO:0007669"/>
    <property type="project" value="UniProtKB-KW"/>
</dbReference>
<dbReference type="InterPro" id="IPR015421">
    <property type="entry name" value="PyrdxlP-dep_Trfase_major"/>
</dbReference>
<feature type="domain" description="Aminotransferase class I/classII large" evidence="7">
    <location>
        <begin position="112"/>
        <end position="291"/>
    </location>
</feature>
<evidence type="ECO:0000313" key="9">
    <source>
        <dbReference type="Proteomes" id="UP000000759"/>
    </source>
</evidence>
<dbReference type="InterPro" id="IPR015424">
    <property type="entry name" value="PyrdxlP-dep_Trfase"/>
</dbReference>
<dbReference type="HOGENOM" id="CLU_034385_1_0_1"/>
<feature type="compositionally biased region" description="Basic residues" evidence="6">
    <location>
        <begin position="13"/>
        <end position="22"/>
    </location>
</feature>
<dbReference type="CDD" id="cd00609">
    <property type="entry name" value="AAT_like"/>
    <property type="match status" value="1"/>
</dbReference>
<feature type="compositionally biased region" description="Polar residues" evidence="6">
    <location>
        <begin position="49"/>
        <end position="60"/>
    </location>
</feature>
<gene>
    <name evidence="8" type="ORF">PHATRDRAFT_39093</name>
</gene>
<dbReference type="EMBL" id="CM000620">
    <property type="protein sequence ID" value="EEC45419.1"/>
    <property type="molecule type" value="Genomic_DNA"/>
</dbReference>
<dbReference type="OrthoDB" id="2108at2759"/>
<reference evidence="9" key="2">
    <citation type="submission" date="2008-08" db="EMBL/GenBank/DDBJ databases">
        <authorList>
            <consortium name="Diatom Consortium"/>
            <person name="Grigoriev I."/>
            <person name="Grimwood J."/>
            <person name="Kuo A."/>
            <person name="Otillar R.P."/>
            <person name="Salamov A."/>
            <person name="Detter J.C."/>
            <person name="Lindquist E."/>
            <person name="Shapiro H."/>
            <person name="Lucas S."/>
            <person name="Glavina del Rio T."/>
            <person name="Pitluck S."/>
            <person name="Rokhsar D."/>
            <person name="Bowler C."/>
        </authorList>
    </citation>
    <scope>GENOME REANNOTATION</scope>
    <source>
        <strain evidence="9">CCAP 1055/1</strain>
    </source>
</reference>
<feature type="region of interest" description="Disordered" evidence="6">
    <location>
        <begin position="101"/>
        <end position="131"/>
    </location>
</feature>
<accession>B7G7T4</accession>
<dbReference type="SUPFAM" id="SSF53383">
    <property type="entry name" value="PLP-dependent transferases"/>
    <property type="match status" value="1"/>
</dbReference>
<feature type="compositionally biased region" description="Basic and acidic residues" evidence="6">
    <location>
        <begin position="34"/>
        <end position="48"/>
    </location>
</feature>
<dbReference type="InParanoid" id="B7G7T4"/>
<proteinExistence type="inferred from homology"/>
<keyword evidence="4" id="KW-0808">Transferase</keyword>
<dbReference type="PaxDb" id="2850-Phatr39093"/>